<protein>
    <recommendedName>
        <fullName evidence="4">Carboxyltransferase domain-containing protein</fullName>
    </recommendedName>
</protein>
<dbReference type="InterPro" id="IPR052708">
    <property type="entry name" value="PxpC"/>
</dbReference>
<dbReference type="NCBIfam" id="TIGR00724">
    <property type="entry name" value="urea_amlyse_rel"/>
    <property type="match status" value="1"/>
</dbReference>
<dbReference type="InterPro" id="IPR003778">
    <property type="entry name" value="CT_A_B"/>
</dbReference>
<evidence type="ECO:0000256" key="1">
    <source>
        <dbReference type="ARBA" id="ARBA00022741"/>
    </source>
</evidence>
<organism evidence="5">
    <name type="scientific">marine metagenome</name>
    <dbReference type="NCBI Taxonomy" id="408172"/>
    <lineage>
        <taxon>unclassified sequences</taxon>
        <taxon>metagenomes</taxon>
        <taxon>ecological metagenomes</taxon>
    </lineage>
</organism>
<evidence type="ECO:0000256" key="3">
    <source>
        <dbReference type="ARBA" id="ARBA00022840"/>
    </source>
</evidence>
<dbReference type="Pfam" id="PF02626">
    <property type="entry name" value="CT_A_B"/>
    <property type="match status" value="1"/>
</dbReference>
<name>A0A381TFV0_9ZZZZ</name>
<dbReference type="GO" id="GO:0016787">
    <property type="term" value="F:hydrolase activity"/>
    <property type="evidence" value="ECO:0007669"/>
    <property type="project" value="UniProtKB-KW"/>
</dbReference>
<evidence type="ECO:0000256" key="2">
    <source>
        <dbReference type="ARBA" id="ARBA00022801"/>
    </source>
</evidence>
<accession>A0A381TFV0</accession>
<keyword evidence="2" id="KW-0378">Hydrolase</keyword>
<feature type="domain" description="Carboxyltransferase" evidence="4">
    <location>
        <begin position="14"/>
        <end position="294"/>
    </location>
</feature>
<dbReference type="EMBL" id="UINC01004488">
    <property type="protein sequence ID" value="SVA14679.1"/>
    <property type="molecule type" value="Genomic_DNA"/>
</dbReference>
<keyword evidence="1" id="KW-0547">Nucleotide-binding</keyword>
<proteinExistence type="predicted"/>
<dbReference type="Gene3D" id="2.40.100.10">
    <property type="entry name" value="Cyclophilin-like"/>
    <property type="match status" value="1"/>
</dbReference>
<dbReference type="SMART" id="SM00797">
    <property type="entry name" value="AHS2"/>
    <property type="match status" value="1"/>
</dbReference>
<dbReference type="SUPFAM" id="SSF50891">
    <property type="entry name" value="Cyclophilin-like"/>
    <property type="match status" value="1"/>
</dbReference>
<dbReference type="GO" id="GO:0005524">
    <property type="term" value="F:ATP binding"/>
    <property type="evidence" value="ECO:0007669"/>
    <property type="project" value="UniProtKB-KW"/>
</dbReference>
<sequence>MALVQDQGRFGFQELGVSVSGAADKEALDVGNILVGNPPGSAALEVMLGDFEIEFIESMMFALTGAETDARLDDVSVGRYLSYKAHAGSRLSLSNVRQGLRAYISVQGGVDTPKILGSRSTHIASGIGGFKGRGLQPGDVLMVGKPEPGDEYVSRCWDGDELPADELTVRVVLGPQDDEFSESGIQTFLSSTYVVSDQSNRQGLRLEGSAIESLNGRYDIVSDAVVNGSIQVPGDGKPIILLSDRQTTGGYLKIATVASVDIPRLGQASPGNRITFSAVSVEESQQLFIERQDKLLTSINEPVGDQIFLRVDDTDISVGMAVSGSAEAVVLDGIAYPIVVDEFTSDE</sequence>
<evidence type="ECO:0000313" key="5">
    <source>
        <dbReference type="EMBL" id="SVA14679.1"/>
    </source>
</evidence>
<reference evidence="5" key="1">
    <citation type="submission" date="2018-05" db="EMBL/GenBank/DDBJ databases">
        <authorList>
            <person name="Lanie J.A."/>
            <person name="Ng W.-L."/>
            <person name="Kazmierczak K.M."/>
            <person name="Andrzejewski T.M."/>
            <person name="Davidsen T.M."/>
            <person name="Wayne K.J."/>
            <person name="Tettelin H."/>
            <person name="Glass J.I."/>
            <person name="Rusch D."/>
            <person name="Podicherti R."/>
            <person name="Tsui H.-C.T."/>
            <person name="Winkler M.E."/>
        </authorList>
    </citation>
    <scope>NUCLEOTIDE SEQUENCE</scope>
</reference>
<gene>
    <name evidence="5" type="ORF">METZ01_LOCUS67533</name>
</gene>
<keyword evidence="3" id="KW-0067">ATP-binding</keyword>
<dbReference type="AlphaFoldDB" id="A0A381TFV0"/>
<dbReference type="PANTHER" id="PTHR43309:SF3">
    <property type="entry name" value="5-OXOPROLINASE SUBUNIT C"/>
    <property type="match status" value="1"/>
</dbReference>
<dbReference type="InterPro" id="IPR029000">
    <property type="entry name" value="Cyclophilin-like_dom_sf"/>
</dbReference>
<dbReference type="PANTHER" id="PTHR43309">
    <property type="entry name" value="5-OXOPROLINASE SUBUNIT C"/>
    <property type="match status" value="1"/>
</dbReference>
<evidence type="ECO:0000259" key="4">
    <source>
        <dbReference type="SMART" id="SM00797"/>
    </source>
</evidence>